<evidence type="ECO:0000256" key="1">
    <source>
        <dbReference type="ARBA" id="ARBA00022679"/>
    </source>
</evidence>
<dbReference type="Pfam" id="PF08541">
    <property type="entry name" value="ACP_syn_III_C"/>
    <property type="match status" value="1"/>
</dbReference>
<dbReference type="AlphaFoldDB" id="A0A239M5A0"/>
<dbReference type="InterPro" id="IPR016039">
    <property type="entry name" value="Thiolase-like"/>
</dbReference>
<reference evidence="5 6" key="1">
    <citation type="submission" date="2017-06" db="EMBL/GenBank/DDBJ databases">
        <authorList>
            <person name="Kim H.J."/>
            <person name="Triplett B.A."/>
        </authorList>
    </citation>
    <scope>NUCLEOTIDE SEQUENCE [LARGE SCALE GENOMIC DNA]</scope>
    <source>
        <strain evidence="5 6">DSM 18704</strain>
    </source>
</reference>
<dbReference type="RefSeq" id="WP_089410072.1">
    <property type="nucleotide sequence ID" value="NZ_FZOU01000009.1"/>
</dbReference>
<organism evidence="5 6">
    <name type="scientific">Granulicella rosea</name>
    <dbReference type="NCBI Taxonomy" id="474952"/>
    <lineage>
        <taxon>Bacteria</taxon>
        <taxon>Pseudomonadati</taxon>
        <taxon>Acidobacteriota</taxon>
        <taxon>Terriglobia</taxon>
        <taxon>Terriglobales</taxon>
        <taxon>Acidobacteriaceae</taxon>
        <taxon>Granulicella</taxon>
    </lineage>
</organism>
<evidence type="ECO:0000313" key="6">
    <source>
        <dbReference type="Proteomes" id="UP000198356"/>
    </source>
</evidence>
<evidence type="ECO:0000259" key="3">
    <source>
        <dbReference type="Pfam" id="PF08541"/>
    </source>
</evidence>
<protein>
    <submittedName>
        <fullName evidence="5">3-oxoacyl-[acyl-carrier-protein] synthase-3</fullName>
    </submittedName>
</protein>
<dbReference type="PANTHER" id="PTHR34069">
    <property type="entry name" value="3-OXOACYL-[ACYL-CARRIER-PROTEIN] SYNTHASE 3"/>
    <property type="match status" value="1"/>
</dbReference>
<dbReference type="GO" id="GO:0044550">
    <property type="term" value="P:secondary metabolite biosynthetic process"/>
    <property type="evidence" value="ECO:0007669"/>
    <property type="project" value="TreeGrafter"/>
</dbReference>
<dbReference type="InterPro" id="IPR013747">
    <property type="entry name" value="ACP_syn_III_C"/>
</dbReference>
<dbReference type="Pfam" id="PF08545">
    <property type="entry name" value="ACP_syn_III"/>
    <property type="match status" value="1"/>
</dbReference>
<dbReference type="SUPFAM" id="SSF53901">
    <property type="entry name" value="Thiolase-like"/>
    <property type="match status" value="1"/>
</dbReference>
<feature type="domain" description="Beta-ketoacyl-[acyl-carrier-protein] synthase III N-terminal" evidence="4">
    <location>
        <begin position="109"/>
        <end position="183"/>
    </location>
</feature>
<dbReference type="NCBIfam" id="NF006829">
    <property type="entry name" value="PRK09352.1"/>
    <property type="match status" value="1"/>
</dbReference>
<sequence>MAYLRSFGHALPDRVVTNAELAPRLGVDADWILAQSGIRERRYAAEEENVTTLGTQAAQACLAAAGIAAEELGLILVASGSPDRYSPGPASAIAAALGLSTTPALDLPIPSAGSLAALVLAARLAESFGEVLVIGAEVMSRRIDPTPAGRNTAILFGDGAGAVLVSPTQGFARIADSCLHTDGSAAEALAIENGLIRMDGPAIIRHASRKMPQAMNELLDRNGLAAAQIGTYLLHQANLNLITRIAQTLQAPVERFYANIERYGNTSSASMLIAASEWRAQNPGPLATPLMFSAFGVGLNWGAVLALPV</sequence>
<dbReference type="InterPro" id="IPR013751">
    <property type="entry name" value="ACP_syn_III_N"/>
</dbReference>
<dbReference type="Gene3D" id="3.40.47.10">
    <property type="match status" value="1"/>
</dbReference>
<dbReference type="OrthoDB" id="9815506at2"/>
<keyword evidence="1" id="KW-0808">Transferase</keyword>
<evidence type="ECO:0000256" key="2">
    <source>
        <dbReference type="ARBA" id="ARBA00023315"/>
    </source>
</evidence>
<gene>
    <name evidence="5" type="ORF">SAMN05421770_10993</name>
</gene>
<keyword evidence="2" id="KW-0012">Acyltransferase</keyword>
<dbReference type="GO" id="GO:0004315">
    <property type="term" value="F:3-oxoacyl-[acyl-carrier-protein] synthase activity"/>
    <property type="evidence" value="ECO:0007669"/>
    <property type="project" value="InterPro"/>
</dbReference>
<proteinExistence type="predicted"/>
<dbReference type="EMBL" id="FZOU01000009">
    <property type="protein sequence ID" value="SNT37273.1"/>
    <property type="molecule type" value="Genomic_DNA"/>
</dbReference>
<accession>A0A239M5A0</accession>
<dbReference type="CDD" id="cd00830">
    <property type="entry name" value="KAS_III"/>
    <property type="match status" value="1"/>
</dbReference>
<evidence type="ECO:0000259" key="4">
    <source>
        <dbReference type="Pfam" id="PF08545"/>
    </source>
</evidence>
<dbReference type="PANTHER" id="PTHR34069:SF3">
    <property type="entry name" value="ACYL-COA:ACYL-COA ALKYLTRANSFERASE"/>
    <property type="match status" value="1"/>
</dbReference>
<name>A0A239M5A0_9BACT</name>
<dbReference type="Proteomes" id="UP000198356">
    <property type="component" value="Unassembled WGS sequence"/>
</dbReference>
<keyword evidence="6" id="KW-1185">Reference proteome</keyword>
<dbReference type="GO" id="GO:0006633">
    <property type="term" value="P:fatty acid biosynthetic process"/>
    <property type="evidence" value="ECO:0007669"/>
    <property type="project" value="InterPro"/>
</dbReference>
<feature type="domain" description="Beta-ketoacyl-[acyl-carrier-protein] synthase III C-terminal" evidence="3">
    <location>
        <begin position="219"/>
        <end position="305"/>
    </location>
</feature>
<evidence type="ECO:0000313" key="5">
    <source>
        <dbReference type="EMBL" id="SNT37273.1"/>
    </source>
</evidence>